<dbReference type="OMA" id="FVWTATR"/>
<accession>A0A177E2V2</accession>
<keyword evidence="2" id="KW-0732">Signal</keyword>
<sequence>MNTLLIALSVIGQAAADRLLVASYGNETHAGAIQTLEVLPSTSANSSHAMKVTQENHECGTLPTWLDASLGLDRIVCLDESAANASLTMLSLGDDGSLQKVSNTSVLGGAVSSASYNNKSALALAHYGPEPAISLFTIDGENKFSSLQNITFQAPEQIHQAVVDPTGQYMIFPSLGADTVHVYCIDPVSHLLTEHAPLKSKQGYGPRHAVFWTGSNSTKTYLFVVHEKSNKITSYEVCYLEQGGLAFTEVDEVSTYGNQTVPPATFASEMTLSPDNKFLIAANRNGTVFKVENSDPTNSTQVPSDSLVTFKPSADGKLSFVQLAKSGGWYPRHFSMNQNGSLIAVANQLSKNVDIYARNLETGIIEDSKAVARANNLGPGDLMFVQWVGQQ</sequence>
<dbReference type="GO" id="GO:0017057">
    <property type="term" value="F:6-phosphogluconolactonase activity"/>
    <property type="evidence" value="ECO:0007669"/>
    <property type="project" value="TreeGrafter"/>
</dbReference>
<feature type="signal peptide" evidence="2">
    <location>
        <begin position="1"/>
        <end position="16"/>
    </location>
</feature>
<dbReference type="SUPFAM" id="SSF50974">
    <property type="entry name" value="Nitrous oxide reductase, N-terminal domain"/>
    <property type="match status" value="1"/>
</dbReference>
<dbReference type="InterPro" id="IPR050282">
    <property type="entry name" value="Cycloisomerase_2"/>
</dbReference>
<gene>
    <name evidence="3" type="ORF">CC77DRAFT_5000</name>
</gene>
<dbReference type="KEGG" id="aalt:CC77DRAFT_5000"/>
<dbReference type="Pfam" id="PF10282">
    <property type="entry name" value="Lactonase"/>
    <property type="match status" value="1"/>
</dbReference>
<keyword evidence="4" id="KW-1185">Reference proteome</keyword>
<comment type="similarity">
    <text evidence="1">Belongs to the cycloisomerase 2 family.</text>
</comment>
<dbReference type="AlphaFoldDB" id="A0A177E2V2"/>
<evidence type="ECO:0000313" key="4">
    <source>
        <dbReference type="Proteomes" id="UP000077248"/>
    </source>
</evidence>
<dbReference type="EMBL" id="KV441469">
    <property type="protein sequence ID" value="OAG25740.1"/>
    <property type="molecule type" value="Genomic_DNA"/>
</dbReference>
<evidence type="ECO:0000256" key="1">
    <source>
        <dbReference type="ARBA" id="ARBA00005564"/>
    </source>
</evidence>
<reference evidence="3 4" key="1">
    <citation type="submission" date="2016-05" db="EMBL/GenBank/DDBJ databases">
        <title>Comparative analysis of secretome profiles of manganese(II)-oxidizing ascomycete fungi.</title>
        <authorList>
            <consortium name="DOE Joint Genome Institute"/>
            <person name="Zeiner C.A."/>
            <person name="Purvine S.O."/>
            <person name="Zink E.M."/>
            <person name="Wu S."/>
            <person name="Pasa-Tolic L."/>
            <person name="Chaput D.L."/>
            <person name="Haridas S."/>
            <person name="Grigoriev I.V."/>
            <person name="Santelli C.M."/>
            <person name="Hansel C.M."/>
        </authorList>
    </citation>
    <scope>NUCLEOTIDE SEQUENCE [LARGE SCALE GENOMIC DNA]</scope>
    <source>
        <strain evidence="3 4">SRC1lrK2f</strain>
    </source>
</reference>
<protein>
    <submittedName>
        <fullName evidence="3">3-carboxymuconate cyclase</fullName>
    </submittedName>
</protein>
<proteinExistence type="inferred from homology"/>
<organism evidence="3 4">
    <name type="scientific">Alternaria alternata</name>
    <name type="common">Alternaria rot fungus</name>
    <name type="synonym">Torula alternata</name>
    <dbReference type="NCBI Taxonomy" id="5599"/>
    <lineage>
        <taxon>Eukaryota</taxon>
        <taxon>Fungi</taxon>
        <taxon>Dikarya</taxon>
        <taxon>Ascomycota</taxon>
        <taxon>Pezizomycotina</taxon>
        <taxon>Dothideomycetes</taxon>
        <taxon>Pleosporomycetidae</taxon>
        <taxon>Pleosporales</taxon>
        <taxon>Pleosporineae</taxon>
        <taxon>Pleosporaceae</taxon>
        <taxon>Alternaria</taxon>
        <taxon>Alternaria sect. Alternaria</taxon>
        <taxon>Alternaria alternata complex</taxon>
    </lineage>
</organism>
<dbReference type="InterPro" id="IPR011045">
    <property type="entry name" value="N2O_reductase_N"/>
</dbReference>
<evidence type="ECO:0000256" key="2">
    <source>
        <dbReference type="SAM" id="SignalP"/>
    </source>
</evidence>
<dbReference type="Gene3D" id="2.130.10.10">
    <property type="entry name" value="YVTN repeat-like/Quinoprotein amine dehydrogenase"/>
    <property type="match status" value="1"/>
</dbReference>
<dbReference type="RefSeq" id="XP_018391161.1">
    <property type="nucleotide sequence ID" value="XM_018531925.1"/>
</dbReference>
<dbReference type="Proteomes" id="UP000077248">
    <property type="component" value="Unassembled WGS sequence"/>
</dbReference>
<dbReference type="PANTHER" id="PTHR30344">
    <property type="entry name" value="6-PHOSPHOGLUCONOLACTONASE-RELATED"/>
    <property type="match status" value="1"/>
</dbReference>
<name>A0A177E2V2_ALTAL</name>
<dbReference type="InterPro" id="IPR019405">
    <property type="entry name" value="Lactonase_7-beta_prop"/>
</dbReference>
<dbReference type="PANTHER" id="PTHR30344:SF1">
    <property type="entry name" value="6-PHOSPHOGLUCONOLACTONASE"/>
    <property type="match status" value="1"/>
</dbReference>
<dbReference type="InterPro" id="IPR015943">
    <property type="entry name" value="WD40/YVTN_repeat-like_dom_sf"/>
</dbReference>
<dbReference type="GeneID" id="29117519"/>
<evidence type="ECO:0000313" key="3">
    <source>
        <dbReference type="EMBL" id="OAG25740.1"/>
    </source>
</evidence>
<dbReference type="VEuPathDB" id="FungiDB:CC77DRAFT_5000"/>
<feature type="chain" id="PRO_5008060074" evidence="2">
    <location>
        <begin position="17"/>
        <end position="391"/>
    </location>
</feature>